<dbReference type="RefSeq" id="WP_119912226.1">
    <property type="nucleotide sequence ID" value="NZ_QZCH01000034.1"/>
</dbReference>
<evidence type="ECO:0000313" key="12">
    <source>
        <dbReference type="Proteomes" id="UP000283255"/>
    </source>
</evidence>
<keyword evidence="5" id="KW-0378">Hydrolase</keyword>
<keyword evidence="12" id="KW-1185">Reference proteome</keyword>
<dbReference type="Pfam" id="PF02578">
    <property type="entry name" value="Cu-oxidase_4"/>
    <property type="match status" value="1"/>
</dbReference>
<evidence type="ECO:0000256" key="2">
    <source>
        <dbReference type="ARBA" id="ARBA00007353"/>
    </source>
</evidence>
<comment type="catalytic activity">
    <reaction evidence="9">
        <text>S-methyl-5'-thioadenosine + phosphate = 5-(methylsulfanyl)-alpha-D-ribose 1-phosphate + adenine</text>
        <dbReference type="Rhea" id="RHEA:11852"/>
        <dbReference type="ChEBI" id="CHEBI:16708"/>
        <dbReference type="ChEBI" id="CHEBI:17509"/>
        <dbReference type="ChEBI" id="CHEBI:43474"/>
        <dbReference type="ChEBI" id="CHEBI:58533"/>
        <dbReference type="EC" id="2.4.2.28"/>
    </reaction>
    <physiologicalReaction direction="left-to-right" evidence="9">
        <dbReference type="Rhea" id="RHEA:11853"/>
    </physiologicalReaction>
</comment>
<evidence type="ECO:0000256" key="1">
    <source>
        <dbReference type="ARBA" id="ARBA00000553"/>
    </source>
</evidence>
<evidence type="ECO:0000256" key="4">
    <source>
        <dbReference type="ARBA" id="ARBA00022723"/>
    </source>
</evidence>
<dbReference type="InterPro" id="IPR003730">
    <property type="entry name" value="Cu_polyphenol_OxRdtase"/>
</dbReference>
<dbReference type="EMBL" id="QZCH01000034">
    <property type="protein sequence ID" value="RJG39506.1"/>
    <property type="molecule type" value="Genomic_DNA"/>
</dbReference>
<comment type="similarity">
    <text evidence="2 10">Belongs to the purine nucleoside phosphorylase YfiH/LACC1 family.</text>
</comment>
<protein>
    <recommendedName>
        <fullName evidence="10">Purine nucleoside phosphorylase</fullName>
    </recommendedName>
</protein>
<dbReference type="PANTHER" id="PTHR30616">
    <property type="entry name" value="UNCHARACTERIZED PROTEIN YFIH"/>
    <property type="match status" value="1"/>
</dbReference>
<evidence type="ECO:0000256" key="5">
    <source>
        <dbReference type="ARBA" id="ARBA00022801"/>
    </source>
</evidence>
<name>A0A418YAF6_9GAMM</name>
<keyword evidence="3" id="KW-0808">Transferase</keyword>
<dbReference type="SUPFAM" id="SSF64438">
    <property type="entry name" value="CNF1/YfiH-like putative cysteine hydrolases"/>
    <property type="match status" value="1"/>
</dbReference>
<dbReference type="InterPro" id="IPR038371">
    <property type="entry name" value="Cu_polyphenol_OxRdtase_sf"/>
</dbReference>
<proteinExistence type="inferred from homology"/>
<dbReference type="GO" id="GO:0016787">
    <property type="term" value="F:hydrolase activity"/>
    <property type="evidence" value="ECO:0007669"/>
    <property type="project" value="UniProtKB-KW"/>
</dbReference>
<comment type="caution">
    <text evidence="11">The sequence shown here is derived from an EMBL/GenBank/DDBJ whole genome shotgun (WGS) entry which is preliminary data.</text>
</comment>
<comment type="catalytic activity">
    <reaction evidence="7">
        <text>adenosine + H2O + H(+) = inosine + NH4(+)</text>
        <dbReference type="Rhea" id="RHEA:24408"/>
        <dbReference type="ChEBI" id="CHEBI:15377"/>
        <dbReference type="ChEBI" id="CHEBI:15378"/>
        <dbReference type="ChEBI" id="CHEBI:16335"/>
        <dbReference type="ChEBI" id="CHEBI:17596"/>
        <dbReference type="ChEBI" id="CHEBI:28938"/>
        <dbReference type="EC" id="3.5.4.4"/>
    </reaction>
    <physiologicalReaction direction="left-to-right" evidence="7">
        <dbReference type="Rhea" id="RHEA:24409"/>
    </physiologicalReaction>
</comment>
<dbReference type="GO" id="GO:0005507">
    <property type="term" value="F:copper ion binding"/>
    <property type="evidence" value="ECO:0007669"/>
    <property type="project" value="TreeGrafter"/>
</dbReference>
<dbReference type="OrthoDB" id="4279at2"/>
<evidence type="ECO:0000256" key="6">
    <source>
        <dbReference type="ARBA" id="ARBA00022833"/>
    </source>
</evidence>
<dbReference type="InterPro" id="IPR011324">
    <property type="entry name" value="Cytotoxic_necrot_fac-like_cat"/>
</dbReference>
<dbReference type="CDD" id="cd16833">
    <property type="entry name" value="YfiH"/>
    <property type="match status" value="1"/>
</dbReference>
<sequence length="245" mass="27186">MKLIKPNWPAPKHVVAFSTTRSGGVSKGPFQGLNLGLHVSDLPSDVQRNRSLLQQELGLTQPLAWLNQVHSNICIEITKPLKQIPDVDGSWTRKTVLGCVVMTADCLPILFTDEQGSFVAAIHAGWRGLQSGIIEHTLTQINASPEQVLVWLGPAISQAAFQVGEEVKQAFEEHDADASQAFIADTEAGKWRADLYALAKMRLQRLGVTQVYGGDYCTFNEPERFYSYRRQSMTGRMASVIYLEK</sequence>
<gene>
    <name evidence="11" type="primary">pgeF</name>
    <name evidence="11" type="ORF">D1Z90_18200</name>
</gene>
<comment type="catalytic activity">
    <reaction evidence="1">
        <text>inosine + phosphate = alpha-D-ribose 1-phosphate + hypoxanthine</text>
        <dbReference type="Rhea" id="RHEA:27646"/>
        <dbReference type="ChEBI" id="CHEBI:17368"/>
        <dbReference type="ChEBI" id="CHEBI:17596"/>
        <dbReference type="ChEBI" id="CHEBI:43474"/>
        <dbReference type="ChEBI" id="CHEBI:57720"/>
        <dbReference type="EC" id="2.4.2.1"/>
    </reaction>
    <physiologicalReaction direction="left-to-right" evidence="1">
        <dbReference type="Rhea" id="RHEA:27647"/>
    </physiologicalReaction>
</comment>
<dbReference type="GO" id="GO:0017061">
    <property type="term" value="F:S-methyl-5-thioadenosine phosphorylase activity"/>
    <property type="evidence" value="ECO:0007669"/>
    <property type="project" value="UniProtKB-EC"/>
</dbReference>
<reference evidence="11 12" key="1">
    <citation type="submission" date="2018-09" db="EMBL/GenBank/DDBJ databases">
        <authorList>
            <person name="Wang F."/>
        </authorList>
    </citation>
    <scope>NUCLEOTIDE SEQUENCE [LARGE SCALE GENOMIC DNA]</scope>
    <source>
        <strain evidence="11 12">PLHSC7-2</strain>
    </source>
</reference>
<keyword evidence="6" id="KW-0862">Zinc</keyword>
<evidence type="ECO:0000313" key="11">
    <source>
        <dbReference type="EMBL" id="RJG39506.1"/>
    </source>
</evidence>
<evidence type="ECO:0000256" key="3">
    <source>
        <dbReference type="ARBA" id="ARBA00022679"/>
    </source>
</evidence>
<dbReference type="Proteomes" id="UP000283255">
    <property type="component" value="Unassembled WGS sequence"/>
</dbReference>
<comment type="catalytic activity">
    <reaction evidence="8">
        <text>adenosine + phosphate = alpha-D-ribose 1-phosphate + adenine</text>
        <dbReference type="Rhea" id="RHEA:27642"/>
        <dbReference type="ChEBI" id="CHEBI:16335"/>
        <dbReference type="ChEBI" id="CHEBI:16708"/>
        <dbReference type="ChEBI" id="CHEBI:43474"/>
        <dbReference type="ChEBI" id="CHEBI:57720"/>
        <dbReference type="EC" id="2.4.2.1"/>
    </reaction>
    <physiologicalReaction direction="left-to-right" evidence="8">
        <dbReference type="Rhea" id="RHEA:27643"/>
    </physiologicalReaction>
</comment>
<dbReference type="AlphaFoldDB" id="A0A418YAF6"/>
<organism evidence="11 12">
    <name type="scientific">Motilimonas pumila</name>
    <dbReference type="NCBI Taxonomy" id="2303987"/>
    <lineage>
        <taxon>Bacteria</taxon>
        <taxon>Pseudomonadati</taxon>
        <taxon>Pseudomonadota</taxon>
        <taxon>Gammaproteobacteria</taxon>
        <taxon>Alteromonadales</taxon>
        <taxon>Alteromonadales genera incertae sedis</taxon>
        <taxon>Motilimonas</taxon>
    </lineage>
</organism>
<reference evidence="11 12" key="2">
    <citation type="submission" date="2019-01" db="EMBL/GenBank/DDBJ databases">
        <title>Motilimonas pumilus sp. nov., isolated from the gut of sea cucumber (Apostichopus japonicus).</title>
        <authorList>
            <person name="Wang F.-Q."/>
            <person name="Ren L.-H."/>
            <person name="Lin Y.-W."/>
            <person name="Sun G.-H."/>
            <person name="Du Z.-J."/>
            <person name="Zhao J.-X."/>
            <person name="Liu X.-J."/>
            <person name="Liu L.-J."/>
        </authorList>
    </citation>
    <scope>NUCLEOTIDE SEQUENCE [LARGE SCALE GENOMIC DNA]</scope>
    <source>
        <strain evidence="11 12">PLHSC7-2</strain>
    </source>
</reference>
<evidence type="ECO:0000256" key="9">
    <source>
        <dbReference type="ARBA" id="ARBA00049893"/>
    </source>
</evidence>
<evidence type="ECO:0000256" key="7">
    <source>
        <dbReference type="ARBA" id="ARBA00047989"/>
    </source>
</evidence>
<dbReference type="Gene3D" id="3.60.140.10">
    <property type="entry name" value="CNF1/YfiH-like putative cysteine hydrolases"/>
    <property type="match status" value="1"/>
</dbReference>
<accession>A0A418YAF6</accession>
<evidence type="ECO:0000256" key="10">
    <source>
        <dbReference type="RuleBase" id="RU361274"/>
    </source>
</evidence>
<dbReference type="PANTHER" id="PTHR30616:SF2">
    <property type="entry name" value="PURINE NUCLEOSIDE PHOSPHORYLASE LACC1"/>
    <property type="match status" value="1"/>
</dbReference>
<keyword evidence="4" id="KW-0479">Metal-binding</keyword>
<dbReference type="NCBIfam" id="TIGR00726">
    <property type="entry name" value="peptidoglycan editing factor PgeF"/>
    <property type="match status" value="1"/>
</dbReference>
<evidence type="ECO:0000256" key="8">
    <source>
        <dbReference type="ARBA" id="ARBA00048968"/>
    </source>
</evidence>